<dbReference type="EMBL" id="AP022314">
    <property type="protein sequence ID" value="BBU22183.1"/>
    <property type="molecule type" value="Genomic_DNA"/>
</dbReference>
<dbReference type="Proteomes" id="UP000464624">
    <property type="component" value="Chromosome"/>
</dbReference>
<protein>
    <submittedName>
        <fullName evidence="1">Uncharacterized protein</fullName>
    </submittedName>
</protein>
<dbReference type="KEGG" id="mxe:MYXE_19730"/>
<organism evidence="1 2">
    <name type="scientific">Mycobacterium xenopi</name>
    <dbReference type="NCBI Taxonomy" id="1789"/>
    <lineage>
        <taxon>Bacteria</taxon>
        <taxon>Bacillati</taxon>
        <taxon>Actinomycetota</taxon>
        <taxon>Actinomycetes</taxon>
        <taxon>Mycobacteriales</taxon>
        <taxon>Mycobacteriaceae</taxon>
        <taxon>Mycobacterium</taxon>
    </lineage>
</organism>
<evidence type="ECO:0000313" key="2">
    <source>
        <dbReference type="Proteomes" id="UP000464624"/>
    </source>
</evidence>
<proteinExistence type="predicted"/>
<evidence type="ECO:0000313" key="1">
    <source>
        <dbReference type="EMBL" id="BBU22183.1"/>
    </source>
</evidence>
<gene>
    <name evidence="1" type="ORF">MYXE_19730</name>
</gene>
<accession>A0A2X1UAK3</accession>
<name>A0A2X1UAK3_MYCXE</name>
<sequence>MSDIHTALAQGKVVAAGWLERAGKLWRLPIRDEDWWLSPVDDLMLGDKLHFPNSLRAKDLLLRVRFSAGRVFSGEPVQVAYRLTGQVVCPECGLSAVHAVTVADVGRHPAGGSWWTFTRHCQCDSTWLQDGSARTGG</sequence>
<dbReference type="RefSeq" id="WP_085194429.1">
    <property type="nucleotide sequence ID" value="NZ_AP022314.1"/>
</dbReference>
<reference evidence="1 2" key="1">
    <citation type="submission" date="2019-12" db="EMBL/GenBank/DDBJ databases">
        <title>Complete genome sequence of Mycolicibacterium xenopi str. JCM15661T.</title>
        <authorList>
            <person name="Yoshida M."/>
            <person name="Fukano H."/>
            <person name="Asakura T."/>
            <person name="Hoshino Y."/>
        </authorList>
    </citation>
    <scope>NUCLEOTIDE SEQUENCE [LARGE SCALE GENOMIC DNA]</scope>
    <source>
        <strain evidence="1 2">JCM 15661T</strain>
    </source>
</reference>
<dbReference type="AlphaFoldDB" id="A0A2X1UAK3"/>